<evidence type="ECO:0000313" key="2">
    <source>
        <dbReference type="EMBL" id="PXY42294.1"/>
    </source>
</evidence>
<sequence length="122" mass="14517">MRLIYLKWNLDDYKKTYTATYEFVHDYRDHRRWRHLDIMQFKTYINAKIPRIKTKDGKIESIKVPWASEGNTHTFLFEILIIDRLLATKNQSKTAGMLRCGFNVVNRIIHAASLQTLPAEYP</sequence>
<name>A0A2V4C7W1_9FLAO</name>
<gene>
    <name evidence="2" type="ORF">DMB65_03440</name>
</gene>
<evidence type="ECO:0000313" key="3">
    <source>
        <dbReference type="Proteomes" id="UP000247903"/>
    </source>
</evidence>
<proteinExistence type="predicted"/>
<reference evidence="2 3" key="1">
    <citation type="submission" date="2018-05" db="EMBL/GenBank/DDBJ databases">
        <title>Flavobacterium sp. strain IMCC34759, incomplete genome.</title>
        <authorList>
            <person name="Joung Y."/>
            <person name="Cho J."/>
        </authorList>
    </citation>
    <scope>NUCLEOTIDE SEQUENCE [LARGE SCALE GENOMIC DNA]</scope>
    <source>
        <strain evidence="2 3">IMCC34759</strain>
    </source>
</reference>
<dbReference type="EMBL" id="QJHK01000002">
    <property type="protein sequence ID" value="PXY42294.1"/>
    <property type="molecule type" value="Genomic_DNA"/>
</dbReference>
<dbReference type="Pfam" id="PF14690">
    <property type="entry name" value="Zn_ribbon_ISL3"/>
    <property type="match status" value="1"/>
</dbReference>
<dbReference type="Proteomes" id="UP000247903">
    <property type="component" value="Unassembled WGS sequence"/>
</dbReference>
<dbReference type="InterPro" id="IPR029261">
    <property type="entry name" value="Transposase_Znf"/>
</dbReference>
<keyword evidence="3" id="KW-1185">Reference proteome</keyword>
<dbReference type="RefSeq" id="WP_110305266.1">
    <property type="nucleotide sequence ID" value="NZ_QJHK01000002.1"/>
</dbReference>
<evidence type="ECO:0000259" key="1">
    <source>
        <dbReference type="Pfam" id="PF14690"/>
    </source>
</evidence>
<organism evidence="2 3">
    <name type="scientific">Flavobacterium cheongpyeongense</name>
    <dbReference type="NCBI Taxonomy" id="2212651"/>
    <lineage>
        <taxon>Bacteria</taxon>
        <taxon>Pseudomonadati</taxon>
        <taxon>Bacteroidota</taxon>
        <taxon>Flavobacteriia</taxon>
        <taxon>Flavobacteriales</taxon>
        <taxon>Flavobacteriaceae</taxon>
        <taxon>Flavobacterium</taxon>
    </lineage>
</organism>
<dbReference type="OrthoDB" id="1428197at2"/>
<protein>
    <recommendedName>
        <fullName evidence="1">Transposase IS204/IS1001/IS1096/IS1165 zinc-finger domain-containing protein</fullName>
    </recommendedName>
</protein>
<comment type="caution">
    <text evidence="2">The sequence shown here is derived from an EMBL/GenBank/DDBJ whole genome shotgun (WGS) entry which is preliminary data.</text>
</comment>
<accession>A0A2V4C7W1</accession>
<dbReference type="AlphaFoldDB" id="A0A2V4C7W1"/>
<feature type="domain" description="Transposase IS204/IS1001/IS1096/IS1165 zinc-finger" evidence="1">
    <location>
        <begin position="25"/>
        <end position="53"/>
    </location>
</feature>